<dbReference type="Gene3D" id="2.70.70.10">
    <property type="entry name" value="Glucose Permease (Domain IIA)"/>
    <property type="match status" value="1"/>
</dbReference>
<feature type="signal peptide" evidence="1">
    <location>
        <begin position="1"/>
        <end position="21"/>
    </location>
</feature>
<comment type="caution">
    <text evidence="3">The sequence shown here is derived from an EMBL/GenBank/DDBJ whole genome shotgun (WGS) entry which is preliminary data.</text>
</comment>
<evidence type="ECO:0000313" key="4">
    <source>
        <dbReference type="Proteomes" id="UP000295701"/>
    </source>
</evidence>
<evidence type="ECO:0000313" key="3">
    <source>
        <dbReference type="EMBL" id="TDL79718.1"/>
    </source>
</evidence>
<organism evidence="3 4">
    <name type="scientific">Palleronia sediminis</name>
    <dbReference type="NCBI Taxonomy" id="2547833"/>
    <lineage>
        <taxon>Bacteria</taxon>
        <taxon>Pseudomonadati</taxon>
        <taxon>Pseudomonadota</taxon>
        <taxon>Alphaproteobacteria</taxon>
        <taxon>Rhodobacterales</taxon>
        <taxon>Roseobacteraceae</taxon>
        <taxon>Palleronia</taxon>
    </lineage>
</organism>
<keyword evidence="1" id="KW-0732">Signal</keyword>
<keyword evidence="4" id="KW-1185">Reference proteome</keyword>
<feature type="domain" description="M23ase beta-sheet core" evidence="2">
    <location>
        <begin position="143"/>
        <end position="239"/>
    </location>
</feature>
<dbReference type="InterPro" id="IPR016047">
    <property type="entry name" value="M23ase_b-sheet_dom"/>
</dbReference>
<dbReference type="InterPro" id="IPR011055">
    <property type="entry name" value="Dup_hybrid_motif"/>
</dbReference>
<dbReference type="RefSeq" id="WP_133396728.1">
    <property type="nucleotide sequence ID" value="NZ_SNAA01000008.1"/>
</dbReference>
<dbReference type="Proteomes" id="UP000295701">
    <property type="component" value="Unassembled WGS sequence"/>
</dbReference>
<dbReference type="AlphaFoldDB" id="A0A4R6ABL9"/>
<dbReference type="CDD" id="cd12797">
    <property type="entry name" value="M23_peptidase"/>
    <property type="match status" value="1"/>
</dbReference>
<evidence type="ECO:0000259" key="2">
    <source>
        <dbReference type="Pfam" id="PF01551"/>
    </source>
</evidence>
<dbReference type="PANTHER" id="PTHR21666:SF294">
    <property type="entry name" value="PEPTIDASE M23"/>
    <property type="match status" value="1"/>
</dbReference>
<name>A0A4R6ABL9_9RHOB</name>
<proteinExistence type="predicted"/>
<dbReference type="Pfam" id="PF01551">
    <property type="entry name" value="Peptidase_M23"/>
    <property type="match status" value="1"/>
</dbReference>
<dbReference type="OrthoDB" id="9815245at2"/>
<gene>
    <name evidence="3" type="ORF">E2L08_08930</name>
</gene>
<dbReference type="PANTHER" id="PTHR21666">
    <property type="entry name" value="PEPTIDASE-RELATED"/>
    <property type="match status" value="1"/>
</dbReference>
<reference evidence="3 4" key="1">
    <citation type="submission" date="2019-03" db="EMBL/GenBank/DDBJ databases">
        <title>Primorskyibacter sp. SS33 isolated from sediments.</title>
        <authorList>
            <person name="Xunke S."/>
        </authorList>
    </citation>
    <scope>NUCLEOTIDE SEQUENCE [LARGE SCALE GENOMIC DNA]</scope>
    <source>
        <strain evidence="3 4">SS33</strain>
    </source>
</reference>
<feature type="chain" id="PRO_5020317497" evidence="1">
    <location>
        <begin position="22"/>
        <end position="272"/>
    </location>
</feature>
<dbReference type="InterPro" id="IPR050570">
    <property type="entry name" value="Cell_wall_metabolism_enzyme"/>
</dbReference>
<protein>
    <submittedName>
        <fullName evidence="3">M23 family metallopeptidase</fullName>
    </submittedName>
</protein>
<dbReference type="EMBL" id="SNAA01000008">
    <property type="protein sequence ID" value="TDL79718.1"/>
    <property type="molecule type" value="Genomic_DNA"/>
</dbReference>
<evidence type="ECO:0000256" key="1">
    <source>
        <dbReference type="SAM" id="SignalP"/>
    </source>
</evidence>
<dbReference type="SUPFAM" id="SSF51261">
    <property type="entry name" value="Duplicated hybrid motif"/>
    <property type="match status" value="1"/>
</dbReference>
<accession>A0A4R6ABL9</accession>
<dbReference type="GO" id="GO:0004222">
    <property type="term" value="F:metalloendopeptidase activity"/>
    <property type="evidence" value="ECO:0007669"/>
    <property type="project" value="TreeGrafter"/>
</dbReference>
<sequence>MIRAFVVSACLVAASLGGARAGGAPPECDGALCAQTRVVDGKARLVARNVDEAMTITVVLDLGAPKSDGERLRFAVLAPGERVRMAALPRSEAEGLAPLYRWIPGNAFARPDLSVTYRLPFEGRRQVAQGCGGWFSHRGATANAVDFDMPEGTPVLALRAGRVVILRMSGTEGGLSRAHLGTENRIAVEHDDGTMTLYAHLAANSQRVERGQRVAAGDVLALSGNTGLSSAPHLHVELFTPTEDGDRRTWPIPFETDAGIVTCPRIGEMLGG</sequence>